<comment type="similarity">
    <text evidence="1">Belongs to the LysR transcriptional regulatory family.</text>
</comment>
<dbReference type="PROSITE" id="PS50931">
    <property type="entry name" value="HTH_LYSR"/>
    <property type="match status" value="1"/>
</dbReference>
<dbReference type="InterPro" id="IPR000847">
    <property type="entry name" value="LysR_HTH_N"/>
</dbReference>
<dbReference type="GO" id="GO:0006351">
    <property type="term" value="P:DNA-templated transcription"/>
    <property type="evidence" value="ECO:0007669"/>
    <property type="project" value="TreeGrafter"/>
</dbReference>
<dbReference type="FunFam" id="1.10.10.10:FF:000001">
    <property type="entry name" value="LysR family transcriptional regulator"/>
    <property type="match status" value="1"/>
</dbReference>
<dbReference type="AlphaFoldDB" id="A0A077DBW2"/>
<accession>A0A077DBW2</accession>
<evidence type="ECO:0000313" key="7">
    <source>
        <dbReference type="Proteomes" id="UP000028945"/>
    </source>
</evidence>
<dbReference type="Pfam" id="PF03466">
    <property type="entry name" value="LysR_substrate"/>
    <property type="match status" value="1"/>
</dbReference>
<keyword evidence="7" id="KW-1185">Reference proteome</keyword>
<dbReference type="InterPro" id="IPR036390">
    <property type="entry name" value="WH_DNA-bd_sf"/>
</dbReference>
<feature type="domain" description="HTH lysR-type" evidence="5">
    <location>
        <begin position="6"/>
        <end position="63"/>
    </location>
</feature>
<dbReference type="InterPro" id="IPR005119">
    <property type="entry name" value="LysR_subst-bd"/>
</dbReference>
<dbReference type="GO" id="GO:0003700">
    <property type="term" value="F:DNA-binding transcription factor activity"/>
    <property type="evidence" value="ECO:0007669"/>
    <property type="project" value="InterPro"/>
</dbReference>
<evidence type="ECO:0000256" key="3">
    <source>
        <dbReference type="ARBA" id="ARBA00023125"/>
    </source>
</evidence>
<dbReference type="GO" id="GO:0043565">
    <property type="term" value="F:sequence-specific DNA binding"/>
    <property type="evidence" value="ECO:0007669"/>
    <property type="project" value="TreeGrafter"/>
</dbReference>
<dbReference type="Proteomes" id="UP000028945">
    <property type="component" value="Chromosome"/>
</dbReference>
<dbReference type="HOGENOM" id="CLU_039613_37_0_4"/>
<keyword evidence="2" id="KW-0805">Transcription regulation</keyword>
<evidence type="ECO:0000313" key="6">
    <source>
        <dbReference type="EMBL" id="AIL32149.1"/>
    </source>
</evidence>
<dbReference type="SUPFAM" id="SSF46785">
    <property type="entry name" value="Winged helix' DNA-binding domain"/>
    <property type="match status" value="1"/>
</dbReference>
<protein>
    <recommendedName>
        <fullName evidence="5">HTH lysR-type domain-containing protein</fullName>
    </recommendedName>
</protein>
<keyword evidence="4" id="KW-0804">Transcription</keyword>
<name>A0A077DBW2_9BURK</name>
<dbReference type="KEGG" id="bpsi:IX83_01365"/>
<dbReference type="SUPFAM" id="SSF53850">
    <property type="entry name" value="Periplasmic binding protein-like II"/>
    <property type="match status" value="1"/>
</dbReference>
<evidence type="ECO:0000256" key="2">
    <source>
        <dbReference type="ARBA" id="ARBA00023015"/>
    </source>
</evidence>
<dbReference type="Gene3D" id="3.40.190.10">
    <property type="entry name" value="Periplasmic binding protein-like II"/>
    <property type="match status" value="2"/>
</dbReference>
<dbReference type="InterPro" id="IPR058163">
    <property type="entry name" value="LysR-type_TF_proteobact-type"/>
</dbReference>
<dbReference type="PRINTS" id="PR00039">
    <property type="entry name" value="HTHLYSR"/>
</dbReference>
<dbReference type="InterPro" id="IPR036388">
    <property type="entry name" value="WH-like_DNA-bd_sf"/>
</dbReference>
<dbReference type="Pfam" id="PF00126">
    <property type="entry name" value="HTH_1"/>
    <property type="match status" value="1"/>
</dbReference>
<evidence type="ECO:0000259" key="5">
    <source>
        <dbReference type="PROSITE" id="PS50931"/>
    </source>
</evidence>
<dbReference type="EMBL" id="CP009238">
    <property type="protein sequence ID" value="AIL32149.1"/>
    <property type="molecule type" value="Genomic_DNA"/>
</dbReference>
<reference evidence="6 7" key="1">
    <citation type="journal article" date="2014" name="BMC Genomics">
        <title>A genomic perspective on a new bacterial genus and species from the Alcaligenaceae family, Basilea psittacipulmonis.</title>
        <authorList>
            <person name="Whiteson K.L."/>
            <person name="Hernandez D."/>
            <person name="Lazarevic V."/>
            <person name="Gaia N."/>
            <person name="Farinelli L."/>
            <person name="Francois P."/>
            <person name="Pilo P."/>
            <person name="Frey J."/>
            <person name="Schrenzel J."/>
        </authorList>
    </citation>
    <scope>NUCLEOTIDE SEQUENCE [LARGE SCALE GENOMIC DNA]</scope>
    <source>
        <strain evidence="6 7">DSM 24701</strain>
    </source>
</reference>
<keyword evidence="3" id="KW-0238">DNA-binding</keyword>
<dbReference type="eggNOG" id="COG0583">
    <property type="taxonomic scope" value="Bacteria"/>
</dbReference>
<gene>
    <name evidence="6" type="ORF">IX83_01365</name>
</gene>
<evidence type="ECO:0000256" key="4">
    <source>
        <dbReference type="ARBA" id="ARBA00023163"/>
    </source>
</evidence>
<proteinExistence type="inferred from homology"/>
<evidence type="ECO:0000256" key="1">
    <source>
        <dbReference type="ARBA" id="ARBA00009437"/>
    </source>
</evidence>
<sequence>MIKRLPSISSLQCFEASARQGSFTKAAKELFLTQSAVSKQVLQLEELLGEELFIRQGNHLQLTQVGSLFLQQSRNILLQLEQSVLNLWSHGTHAQTLTIYCHATFGANWLIPALKGWGNQYPNIHLNIHEIDGDISQNHSLEMDVGIALGHGTWPNLTSVELLKSDYITICATDVQPPKLSKKMNLENMPLIQLDSRPFTWHEFFSTHHIHRKDSFSGPRFSSYYATICAASSGCGIAIVPEILAKKEIDQGNLKIAWKERLASNESYYLVYPPEKQNNSAVIALQEWLKNYIEQQSSS</sequence>
<dbReference type="Gene3D" id="1.10.10.10">
    <property type="entry name" value="Winged helix-like DNA-binding domain superfamily/Winged helix DNA-binding domain"/>
    <property type="match status" value="1"/>
</dbReference>
<organism evidence="6 7">
    <name type="scientific">Basilea psittacipulmonis DSM 24701</name>
    <dbReference type="NCBI Taxonomy" id="1072685"/>
    <lineage>
        <taxon>Bacteria</taxon>
        <taxon>Pseudomonadati</taxon>
        <taxon>Pseudomonadota</taxon>
        <taxon>Betaproteobacteria</taxon>
        <taxon>Burkholderiales</taxon>
        <taxon>Alcaligenaceae</taxon>
        <taxon>Basilea</taxon>
    </lineage>
</organism>
<dbReference type="STRING" id="1072685.IX83_01365"/>
<dbReference type="PANTHER" id="PTHR30537:SF26">
    <property type="entry name" value="GLYCINE CLEAVAGE SYSTEM TRANSCRIPTIONAL ACTIVATOR"/>
    <property type="match status" value="1"/>
</dbReference>
<dbReference type="PANTHER" id="PTHR30537">
    <property type="entry name" value="HTH-TYPE TRANSCRIPTIONAL REGULATOR"/>
    <property type="match status" value="1"/>
</dbReference>